<evidence type="ECO:0000313" key="2">
    <source>
        <dbReference type="EMBL" id="KAK2703417.1"/>
    </source>
</evidence>
<gene>
    <name evidence="2" type="ORF">QYM36_018118</name>
</gene>
<evidence type="ECO:0000313" key="3">
    <source>
        <dbReference type="Proteomes" id="UP001187531"/>
    </source>
</evidence>
<accession>A0AA88HDQ3</accession>
<evidence type="ECO:0000256" key="1">
    <source>
        <dbReference type="SAM" id="MobiDB-lite"/>
    </source>
</evidence>
<sequence>MTSRISIAKDKDPSEPQTEKHADVERIEAWADAWLVSLNASKRKELLVSKVRCMEAHPDVIFKGEAITIKSGLSSFLRGVIFTFSSLTSQKPLIVHGSTRKFFVKLKLMELMIDYLRCLLTLFVSDYCKLSSTASYQKST</sequence>
<comment type="caution">
    <text evidence="2">The sequence shown here is derived from an EMBL/GenBank/DDBJ whole genome shotgun (WGS) entry which is preliminary data.</text>
</comment>
<reference evidence="2" key="1">
    <citation type="submission" date="2023-07" db="EMBL/GenBank/DDBJ databases">
        <title>Chromosome-level genome assembly of Artemia franciscana.</title>
        <authorList>
            <person name="Jo E."/>
        </authorList>
    </citation>
    <scope>NUCLEOTIDE SEQUENCE</scope>
    <source>
        <tissue evidence="2">Whole body</tissue>
    </source>
</reference>
<dbReference type="EMBL" id="JAVRJZ010000101">
    <property type="protein sequence ID" value="KAK2703417.1"/>
    <property type="molecule type" value="Genomic_DNA"/>
</dbReference>
<keyword evidence="3" id="KW-1185">Reference proteome</keyword>
<dbReference type="Proteomes" id="UP001187531">
    <property type="component" value="Unassembled WGS sequence"/>
</dbReference>
<name>A0AA88HDQ3_ARTSF</name>
<dbReference type="AlphaFoldDB" id="A0AA88HDQ3"/>
<organism evidence="2 3">
    <name type="scientific">Artemia franciscana</name>
    <name type="common">Brine shrimp</name>
    <name type="synonym">Artemia sanfranciscana</name>
    <dbReference type="NCBI Taxonomy" id="6661"/>
    <lineage>
        <taxon>Eukaryota</taxon>
        <taxon>Metazoa</taxon>
        <taxon>Ecdysozoa</taxon>
        <taxon>Arthropoda</taxon>
        <taxon>Crustacea</taxon>
        <taxon>Branchiopoda</taxon>
        <taxon>Anostraca</taxon>
        <taxon>Artemiidae</taxon>
        <taxon>Artemia</taxon>
    </lineage>
</organism>
<proteinExistence type="predicted"/>
<feature type="region of interest" description="Disordered" evidence="1">
    <location>
        <begin position="1"/>
        <end position="20"/>
    </location>
</feature>
<protein>
    <submittedName>
        <fullName evidence="2">Uncharacterized protein</fullName>
    </submittedName>
</protein>
<feature type="compositionally biased region" description="Basic and acidic residues" evidence="1">
    <location>
        <begin position="7"/>
        <end position="20"/>
    </location>
</feature>